<dbReference type="AlphaFoldDB" id="A0A382YQX0"/>
<dbReference type="EMBL" id="UINC01177324">
    <property type="protein sequence ID" value="SVD84898.1"/>
    <property type="molecule type" value="Genomic_DNA"/>
</dbReference>
<name>A0A382YQX0_9ZZZZ</name>
<evidence type="ECO:0000313" key="1">
    <source>
        <dbReference type="EMBL" id="SVD84898.1"/>
    </source>
</evidence>
<reference evidence="1" key="1">
    <citation type="submission" date="2018-05" db="EMBL/GenBank/DDBJ databases">
        <authorList>
            <person name="Lanie J.A."/>
            <person name="Ng W.-L."/>
            <person name="Kazmierczak K.M."/>
            <person name="Andrzejewski T.M."/>
            <person name="Davidsen T.M."/>
            <person name="Wayne K.J."/>
            <person name="Tettelin H."/>
            <person name="Glass J.I."/>
            <person name="Rusch D."/>
            <person name="Podicherti R."/>
            <person name="Tsui H.-C.T."/>
            <person name="Winkler M.E."/>
        </authorList>
    </citation>
    <scope>NUCLEOTIDE SEQUENCE</scope>
</reference>
<organism evidence="1">
    <name type="scientific">marine metagenome</name>
    <dbReference type="NCBI Taxonomy" id="408172"/>
    <lineage>
        <taxon>unclassified sequences</taxon>
        <taxon>metagenomes</taxon>
        <taxon>ecological metagenomes</taxon>
    </lineage>
</organism>
<dbReference type="Gene3D" id="2.120.10.30">
    <property type="entry name" value="TolB, C-terminal domain"/>
    <property type="match status" value="1"/>
</dbReference>
<protein>
    <submittedName>
        <fullName evidence="1">Uncharacterized protein</fullName>
    </submittedName>
</protein>
<gene>
    <name evidence="1" type="ORF">METZ01_LOCUS437752</name>
</gene>
<proteinExistence type="predicted"/>
<accession>A0A382YQX0</accession>
<sequence length="99" mass="10933">MYTTHTETYLHRIVALALTSVLVLSSPLVAQNRDTRLQSLVQSTDSTWNVTQARGRVYEVDFTTDEGTWMSVDVSPDGAWVAFNLLGHIYRMPSAGGSA</sequence>
<feature type="non-terminal residue" evidence="1">
    <location>
        <position position="99"/>
    </location>
</feature>
<dbReference type="InterPro" id="IPR011042">
    <property type="entry name" value="6-blade_b-propeller_TolB-like"/>
</dbReference>